<sequence length="297" mass="32695">MITDDSRERQVHDVGQGDHLCLAFVDDAEQRRVVTSYVSAGLARGERVLYFADRNAPATVLGWLRTAGLEPDRAVARGQLQVDTVEDSYLATGRFDPETMVNTLRRHVSDSLAAGYAGLRISGEMSWSLRDVPGAEHVHEYETEINAVFAGNRASAICQYDARRFAPSELDAFDRIHPATVELSPLYQDSILSIVPAFRRGERALRLIGSVDYRGTGHLTAALEQALHWSGDVWADMSALEFIDLAGLRALVHTAEQLPNGRRLRIVHLAPMLAKVISTVGWDEHPALVIDTQGVSA</sequence>
<dbReference type="SUPFAM" id="SSF52091">
    <property type="entry name" value="SpoIIaa-like"/>
    <property type="match status" value="1"/>
</dbReference>
<gene>
    <name evidence="2" type="ORF">QF030_007673</name>
</gene>
<dbReference type="EMBL" id="JAUSWV010000002">
    <property type="protein sequence ID" value="MDQ0585495.1"/>
    <property type="molecule type" value="Genomic_DNA"/>
</dbReference>
<dbReference type="PROSITE" id="PS50801">
    <property type="entry name" value="STAS"/>
    <property type="match status" value="1"/>
</dbReference>
<dbReference type="InterPro" id="IPR025847">
    <property type="entry name" value="MEDS_domain"/>
</dbReference>
<dbReference type="Proteomes" id="UP001230654">
    <property type="component" value="Unassembled WGS sequence"/>
</dbReference>
<feature type="domain" description="STAS" evidence="1">
    <location>
        <begin position="205"/>
        <end position="297"/>
    </location>
</feature>
<dbReference type="Pfam" id="PF14417">
    <property type="entry name" value="MEDS"/>
    <property type="match status" value="1"/>
</dbReference>
<dbReference type="Gene3D" id="3.30.750.24">
    <property type="entry name" value="STAS domain"/>
    <property type="match status" value="1"/>
</dbReference>
<reference evidence="2 3" key="1">
    <citation type="submission" date="2023-07" db="EMBL/GenBank/DDBJ databases">
        <title>Comparative genomics of wheat-associated soil bacteria to identify genetic determinants of phenazine resistance.</title>
        <authorList>
            <person name="Mouncey N."/>
        </authorList>
    </citation>
    <scope>NUCLEOTIDE SEQUENCE [LARGE SCALE GENOMIC DNA]</scope>
    <source>
        <strain evidence="2 3">B2I6</strain>
    </source>
</reference>
<dbReference type="Pfam" id="PF13466">
    <property type="entry name" value="STAS_2"/>
    <property type="match status" value="1"/>
</dbReference>
<dbReference type="InterPro" id="IPR002645">
    <property type="entry name" value="STAS_dom"/>
</dbReference>
<dbReference type="InterPro" id="IPR036513">
    <property type="entry name" value="STAS_dom_sf"/>
</dbReference>
<dbReference type="RefSeq" id="WP_307167180.1">
    <property type="nucleotide sequence ID" value="NZ_JAUSWV010000002.1"/>
</dbReference>
<accession>A0ABU0P275</accession>
<evidence type="ECO:0000313" key="2">
    <source>
        <dbReference type="EMBL" id="MDQ0585495.1"/>
    </source>
</evidence>
<dbReference type="CDD" id="cd07043">
    <property type="entry name" value="STAS_anti-anti-sigma_factors"/>
    <property type="match status" value="1"/>
</dbReference>
<protein>
    <submittedName>
        <fullName evidence="2">Anti-anti-sigma regulatory factor</fullName>
    </submittedName>
</protein>
<dbReference type="InterPro" id="IPR058548">
    <property type="entry name" value="MlaB-like_STAS"/>
</dbReference>
<name>A0ABU0P275_STRRH</name>
<organism evidence="2 3">
    <name type="scientific">Streptomyces rishiriensis</name>
    <dbReference type="NCBI Taxonomy" id="68264"/>
    <lineage>
        <taxon>Bacteria</taxon>
        <taxon>Bacillati</taxon>
        <taxon>Actinomycetota</taxon>
        <taxon>Actinomycetes</taxon>
        <taxon>Kitasatosporales</taxon>
        <taxon>Streptomycetaceae</taxon>
        <taxon>Streptomyces</taxon>
    </lineage>
</organism>
<evidence type="ECO:0000259" key="1">
    <source>
        <dbReference type="PROSITE" id="PS50801"/>
    </source>
</evidence>
<proteinExistence type="predicted"/>
<comment type="caution">
    <text evidence="2">The sequence shown here is derived from an EMBL/GenBank/DDBJ whole genome shotgun (WGS) entry which is preliminary data.</text>
</comment>
<evidence type="ECO:0000313" key="3">
    <source>
        <dbReference type="Proteomes" id="UP001230654"/>
    </source>
</evidence>
<keyword evidence="3" id="KW-1185">Reference proteome</keyword>